<evidence type="ECO:0000313" key="1">
    <source>
        <dbReference type="EMBL" id="KIQ37559.1"/>
    </source>
</evidence>
<proteinExistence type="predicted"/>
<name>A0A0D0N392_VARPD</name>
<dbReference type="OrthoDB" id="5150111at2"/>
<dbReference type="EMBL" id="JXQQ01000001">
    <property type="protein sequence ID" value="KIQ37559.1"/>
    <property type="molecule type" value="Genomic_DNA"/>
</dbReference>
<reference evidence="1 2" key="1">
    <citation type="submission" date="2014-12" db="EMBL/GenBank/DDBJ databases">
        <title>16Stimator: statistical estimation of ribosomal gene copy numbers from draft genome assemblies.</title>
        <authorList>
            <person name="Perisin M.A."/>
            <person name="Vetter M."/>
            <person name="Gilbert J.A."/>
            <person name="Bergelson J."/>
        </authorList>
    </citation>
    <scope>NUCLEOTIDE SEQUENCE [LARGE SCALE GENOMIC DNA]</scope>
    <source>
        <strain evidence="1 2">MEDvA23</strain>
    </source>
</reference>
<accession>A0A0D0N392</accession>
<dbReference type="Proteomes" id="UP000032067">
    <property type="component" value="Unassembled WGS sequence"/>
</dbReference>
<evidence type="ECO:0000313" key="2">
    <source>
        <dbReference type="Proteomes" id="UP000032067"/>
    </source>
</evidence>
<comment type="caution">
    <text evidence="1">The sequence shown here is derived from an EMBL/GenBank/DDBJ whole genome shotgun (WGS) entry which is preliminary data.</text>
</comment>
<protein>
    <submittedName>
        <fullName evidence="1">Uncharacterized protein</fullName>
    </submittedName>
</protein>
<organism evidence="1 2">
    <name type="scientific">Variovorax paradoxus</name>
    <dbReference type="NCBI Taxonomy" id="34073"/>
    <lineage>
        <taxon>Bacteria</taxon>
        <taxon>Pseudomonadati</taxon>
        <taxon>Pseudomonadota</taxon>
        <taxon>Betaproteobacteria</taxon>
        <taxon>Burkholderiales</taxon>
        <taxon>Comamonadaceae</taxon>
        <taxon>Variovorax</taxon>
    </lineage>
</organism>
<dbReference type="AlphaFoldDB" id="A0A0D0N392"/>
<dbReference type="RefSeq" id="WP_042576777.1">
    <property type="nucleotide sequence ID" value="NZ_JXQQ01000001.1"/>
</dbReference>
<gene>
    <name evidence="1" type="ORF">RT97_00280</name>
</gene>
<sequence>MKEVLDQLEASLKAEHYYLSLMVALTIPDIASGLQHPNGAGFGKDYAEWFERWVHPQHFERSWQRLSERYRTEDMKAQMAKGGHPFPGAACYSFRCSFLHHATTQHFKSPWKRIMFIEPGVSTNRWHYTELNDAMMIDLPMFCEEVVAGARQWLEFVKDDEHFIRNNERSVRRYVGGIDPYIVGVDVIS</sequence>